<evidence type="ECO:0000313" key="1">
    <source>
        <dbReference type="EMBL" id="KAK8836965.1"/>
    </source>
</evidence>
<dbReference type="Proteomes" id="UP001470230">
    <property type="component" value="Unassembled WGS sequence"/>
</dbReference>
<organism evidence="1 2">
    <name type="scientific">Tritrichomonas musculus</name>
    <dbReference type="NCBI Taxonomy" id="1915356"/>
    <lineage>
        <taxon>Eukaryota</taxon>
        <taxon>Metamonada</taxon>
        <taxon>Parabasalia</taxon>
        <taxon>Tritrichomonadida</taxon>
        <taxon>Tritrichomonadidae</taxon>
        <taxon>Tritrichomonas</taxon>
    </lineage>
</organism>
<dbReference type="Gene3D" id="2.60.120.260">
    <property type="entry name" value="Galactose-binding domain-like"/>
    <property type="match status" value="1"/>
</dbReference>
<protein>
    <recommendedName>
        <fullName evidence="3">F5/8 type C domain-containing protein</fullName>
    </recommendedName>
</protein>
<comment type="caution">
    <text evidence="1">The sequence shown here is derived from an EMBL/GenBank/DDBJ whole genome shotgun (WGS) entry which is preliminary data.</text>
</comment>
<dbReference type="InterPro" id="IPR008979">
    <property type="entry name" value="Galactose-bd-like_sf"/>
</dbReference>
<sequence length="446" mass="51615">METKTITLSSAGLQNINNVNSDDDFVFLIGETAIRMKISNAEFISPKISKIRLSDPTTFHYRFNYPITELRKVFTEDIIDLFQLISKGFPIEINEVQSFQMQILSVLLSNDELFLKISEAFKNSINENSLDLYLNHLRLIFKFSAQSSLYANSEIINYISSHFHSIDKAKLLSLPVDILEKIILNENLKLQNEDQLVDFIDEIETTEKTICAFYEKSDMKALSKNRLERTLNKLSAYQMTSELMKQLRSLILNPFICSKEIKQERYTSHFCPADPHHYNGIIMYLTGKCGGNVHAKGVVEITSSLAWSGEYSAQNLADKTPANFFGTRDANGLNAFVTYNFKNMKVHPTQYLIRTRYDGDGTHHHPKNWVIEGSNEGSNWKVITEEKNVDLFLYRGTTQMFDIKVPLKFDEKFQYLRLRQTDKNVTNDYFLCLSFLEYFGYIYENS</sequence>
<reference evidence="1 2" key="1">
    <citation type="submission" date="2024-04" db="EMBL/GenBank/DDBJ databases">
        <title>Tritrichomonas musculus Genome.</title>
        <authorList>
            <person name="Alves-Ferreira E."/>
            <person name="Grigg M."/>
            <person name="Lorenzi H."/>
            <person name="Galac M."/>
        </authorList>
    </citation>
    <scope>NUCLEOTIDE SEQUENCE [LARGE SCALE GENOMIC DNA]</scope>
    <source>
        <strain evidence="1 2">EAF2021</strain>
    </source>
</reference>
<gene>
    <name evidence="1" type="ORF">M9Y10_037001</name>
</gene>
<evidence type="ECO:0008006" key="3">
    <source>
        <dbReference type="Google" id="ProtNLM"/>
    </source>
</evidence>
<accession>A0ABR2GSS5</accession>
<dbReference type="SUPFAM" id="SSF49785">
    <property type="entry name" value="Galactose-binding domain-like"/>
    <property type="match status" value="1"/>
</dbReference>
<evidence type="ECO:0000313" key="2">
    <source>
        <dbReference type="Proteomes" id="UP001470230"/>
    </source>
</evidence>
<proteinExistence type="predicted"/>
<keyword evidence="2" id="KW-1185">Reference proteome</keyword>
<dbReference type="EMBL" id="JAPFFF010000062">
    <property type="protein sequence ID" value="KAK8836965.1"/>
    <property type="molecule type" value="Genomic_DNA"/>
</dbReference>
<name>A0ABR2GSS5_9EUKA</name>